<feature type="region of interest" description="Disordered" evidence="1">
    <location>
        <begin position="1"/>
        <end position="20"/>
    </location>
</feature>
<reference evidence="4" key="1">
    <citation type="submission" date="2016-06" db="UniProtKB">
        <authorList>
            <consortium name="WormBaseParasite"/>
        </authorList>
    </citation>
    <scope>IDENTIFICATION</scope>
</reference>
<sequence>MVVRLRQKSGTHSGSGTHRRAVLSNVTEIPHTKNGVDHHRVSDTTVTRRVVWRRVVLSVHFDAVARSGVGPVCDCDGADWSVAAAAAGDVPNWCLGGFSDDADADVAVQPTLVVKRVGRMGHEDDCSAWPAPPRNFRQALVTVRRNVQTKDVTPATCTLCERVISAGS</sequence>
<dbReference type="AlphaFoldDB" id="A0A183IJD9"/>
<evidence type="ECO:0000313" key="3">
    <source>
        <dbReference type="Proteomes" id="UP000270296"/>
    </source>
</evidence>
<proteinExistence type="predicted"/>
<reference evidence="2 3" key="2">
    <citation type="submission" date="2018-11" db="EMBL/GenBank/DDBJ databases">
        <authorList>
            <consortium name="Pathogen Informatics"/>
        </authorList>
    </citation>
    <scope>NUCLEOTIDE SEQUENCE [LARGE SCALE GENOMIC DNA]</scope>
</reference>
<gene>
    <name evidence="2" type="ORF">SBAD_LOCUS3735</name>
</gene>
<evidence type="ECO:0000313" key="4">
    <source>
        <dbReference type="WBParaSite" id="SBAD_0000390501-mRNA-1"/>
    </source>
</evidence>
<dbReference type="WBParaSite" id="SBAD_0000390501-mRNA-1">
    <property type="protein sequence ID" value="SBAD_0000390501-mRNA-1"/>
    <property type="gene ID" value="SBAD_0000390501"/>
</dbReference>
<dbReference type="Proteomes" id="UP000270296">
    <property type="component" value="Unassembled WGS sequence"/>
</dbReference>
<accession>A0A183IJD9</accession>
<evidence type="ECO:0000313" key="2">
    <source>
        <dbReference type="EMBL" id="VDP02196.1"/>
    </source>
</evidence>
<dbReference type="EMBL" id="UZAM01007920">
    <property type="protein sequence ID" value="VDP02196.1"/>
    <property type="molecule type" value="Genomic_DNA"/>
</dbReference>
<evidence type="ECO:0000256" key="1">
    <source>
        <dbReference type="SAM" id="MobiDB-lite"/>
    </source>
</evidence>
<protein>
    <submittedName>
        <fullName evidence="2 4">Uncharacterized protein</fullName>
    </submittedName>
</protein>
<organism evidence="4">
    <name type="scientific">Soboliphyme baturini</name>
    <dbReference type="NCBI Taxonomy" id="241478"/>
    <lineage>
        <taxon>Eukaryota</taxon>
        <taxon>Metazoa</taxon>
        <taxon>Ecdysozoa</taxon>
        <taxon>Nematoda</taxon>
        <taxon>Enoplea</taxon>
        <taxon>Dorylaimia</taxon>
        <taxon>Dioctophymatida</taxon>
        <taxon>Dioctophymatoidea</taxon>
        <taxon>Soboliphymatidae</taxon>
        <taxon>Soboliphyme</taxon>
    </lineage>
</organism>
<name>A0A183IJD9_9BILA</name>
<keyword evidence="3" id="KW-1185">Reference proteome</keyword>